<dbReference type="Proteomes" id="UP000249390">
    <property type="component" value="Unassembled WGS sequence"/>
</dbReference>
<keyword evidence="3" id="KW-1185">Reference proteome</keyword>
<proteinExistence type="predicted"/>
<dbReference type="EMBL" id="NQVE01000125">
    <property type="protein sequence ID" value="RAL45943.1"/>
    <property type="molecule type" value="Genomic_DNA"/>
</dbReference>
<dbReference type="GO" id="GO:0015919">
    <property type="term" value="P:peroxisomal membrane transport"/>
    <property type="evidence" value="ECO:0007669"/>
    <property type="project" value="InterPro"/>
</dbReference>
<sequence>MEEVEPTFNSAIHPFWEDIERAESYLVCCMYDEAASCSHSVLKSLLEIINSNNNNIHNHEIAECNDELVDMLESAGMAFVQSLNQLGRISEILKELKMLFGSVTAIPAHVFYTGACLQIPGFISSDFQDILEEYLSKWEYMDGNYYASGRLGVDITHVKGFNKQIVLGVDEYLEVVDLYVINILGRVMKNVDLAVSWVEKASLPEEKRQILLRLLHSMNTSDLDSSSQPTASLLLQIHEYPNQSDSMKEENPSSANDLENNTKETIMKMYKNRAPFWLFRTITLKFGNAQFVISNGNIFLCCLPLIFFYMMRRKPDLKSTFRKHAWYVKKALTDLLELAFSYQVNPLAGVQSLPLAAALGTN</sequence>
<dbReference type="PANTHER" id="PTHR36361:SF1">
    <property type="entry name" value="PROTEIN APEM9"/>
    <property type="match status" value="1"/>
</dbReference>
<organism evidence="2 3">
    <name type="scientific">Cuscuta australis</name>
    <dbReference type="NCBI Taxonomy" id="267555"/>
    <lineage>
        <taxon>Eukaryota</taxon>
        <taxon>Viridiplantae</taxon>
        <taxon>Streptophyta</taxon>
        <taxon>Embryophyta</taxon>
        <taxon>Tracheophyta</taxon>
        <taxon>Spermatophyta</taxon>
        <taxon>Magnoliopsida</taxon>
        <taxon>eudicotyledons</taxon>
        <taxon>Gunneridae</taxon>
        <taxon>Pentapetalae</taxon>
        <taxon>asterids</taxon>
        <taxon>lamiids</taxon>
        <taxon>Solanales</taxon>
        <taxon>Convolvulaceae</taxon>
        <taxon>Cuscuteae</taxon>
        <taxon>Cuscuta</taxon>
        <taxon>Cuscuta subgen. Grammica</taxon>
        <taxon>Cuscuta sect. Cleistogrammica</taxon>
    </lineage>
</organism>
<accession>A0A328DPM2</accession>
<name>A0A328DPM2_9ASTE</name>
<evidence type="ECO:0000313" key="3">
    <source>
        <dbReference type="Proteomes" id="UP000249390"/>
    </source>
</evidence>
<dbReference type="InterPro" id="IPR034571">
    <property type="entry name" value="APEM9"/>
</dbReference>
<keyword evidence="1" id="KW-0812">Transmembrane</keyword>
<gene>
    <name evidence="2" type="ORF">DM860_006097</name>
</gene>
<dbReference type="PANTHER" id="PTHR36361">
    <property type="entry name" value="PROTEIN APEM9"/>
    <property type="match status" value="1"/>
</dbReference>
<feature type="transmembrane region" description="Helical" evidence="1">
    <location>
        <begin position="291"/>
        <end position="311"/>
    </location>
</feature>
<protein>
    <submittedName>
        <fullName evidence="2">Uncharacterized protein</fullName>
    </submittedName>
</protein>
<evidence type="ECO:0000256" key="1">
    <source>
        <dbReference type="SAM" id="Phobius"/>
    </source>
</evidence>
<keyword evidence="1" id="KW-0472">Membrane</keyword>
<reference evidence="2 3" key="1">
    <citation type="submission" date="2018-06" db="EMBL/GenBank/DDBJ databases">
        <title>The Genome of Cuscuta australis (Dodder) Provides Insight into the Evolution of Plant Parasitism.</title>
        <authorList>
            <person name="Liu H."/>
        </authorList>
    </citation>
    <scope>NUCLEOTIDE SEQUENCE [LARGE SCALE GENOMIC DNA]</scope>
    <source>
        <strain evidence="3">cv. Yunnan</strain>
        <tissue evidence="2">Vines</tissue>
    </source>
</reference>
<dbReference type="AlphaFoldDB" id="A0A328DPM2"/>
<comment type="caution">
    <text evidence="2">The sequence shown here is derived from an EMBL/GenBank/DDBJ whole genome shotgun (WGS) entry which is preliminary data.</text>
</comment>
<evidence type="ECO:0000313" key="2">
    <source>
        <dbReference type="EMBL" id="RAL45943.1"/>
    </source>
</evidence>
<keyword evidence="1" id="KW-1133">Transmembrane helix</keyword>